<evidence type="ECO:0000313" key="1">
    <source>
        <dbReference type="EMBL" id="KJA18730.1"/>
    </source>
</evidence>
<name>A0A0D2PEX6_HYPSF</name>
<reference evidence="2" key="1">
    <citation type="submission" date="2014-04" db="EMBL/GenBank/DDBJ databases">
        <title>Evolutionary Origins and Diversification of the Mycorrhizal Mutualists.</title>
        <authorList>
            <consortium name="DOE Joint Genome Institute"/>
            <consortium name="Mycorrhizal Genomics Consortium"/>
            <person name="Kohler A."/>
            <person name="Kuo A."/>
            <person name="Nagy L.G."/>
            <person name="Floudas D."/>
            <person name="Copeland A."/>
            <person name="Barry K.W."/>
            <person name="Cichocki N."/>
            <person name="Veneault-Fourrey C."/>
            <person name="LaButti K."/>
            <person name="Lindquist E.A."/>
            <person name="Lipzen A."/>
            <person name="Lundell T."/>
            <person name="Morin E."/>
            <person name="Murat C."/>
            <person name="Riley R."/>
            <person name="Ohm R."/>
            <person name="Sun H."/>
            <person name="Tunlid A."/>
            <person name="Henrissat B."/>
            <person name="Grigoriev I.V."/>
            <person name="Hibbett D.S."/>
            <person name="Martin F."/>
        </authorList>
    </citation>
    <scope>NUCLEOTIDE SEQUENCE [LARGE SCALE GENOMIC DNA]</scope>
    <source>
        <strain evidence="2">FD-334 SS-4</strain>
    </source>
</reference>
<sequence length="122" mass="13954">MWAGLRASSFNLPLIFPMSHGEYEGSRICLCDIAVQLESRMPGKLKTKISRFYMLPYFWSRMASFLPKTPEPSRGPQPILLSVNVRAQIQGQGKPYQFTSFKYNQDDSMMLPSVNQDISGLW</sequence>
<proteinExistence type="predicted"/>
<protein>
    <submittedName>
        <fullName evidence="1">Uncharacterized protein</fullName>
    </submittedName>
</protein>
<dbReference type="EMBL" id="KN817585">
    <property type="protein sequence ID" value="KJA18730.1"/>
    <property type="molecule type" value="Genomic_DNA"/>
</dbReference>
<dbReference type="AlphaFoldDB" id="A0A0D2PEX6"/>
<evidence type="ECO:0000313" key="2">
    <source>
        <dbReference type="Proteomes" id="UP000054270"/>
    </source>
</evidence>
<gene>
    <name evidence="1" type="ORF">HYPSUDRAFT_915736</name>
</gene>
<keyword evidence="2" id="KW-1185">Reference proteome</keyword>
<accession>A0A0D2PEX6</accession>
<dbReference type="Proteomes" id="UP000054270">
    <property type="component" value="Unassembled WGS sequence"/>
</dbReference>
<organism evidence="1 2">
    <name type="scientific">Hypholoma sublateritium (strain FD-334 SS-4)</name>
    <dbReference type="NCBI Taxonomy" id="945553"/>
    <lineage>
        <taxon>Eukaryota</taxon>
        <taxon>Fungi</taxon>
        <taxon>Dikarya</taxon>
        <taxon>Basidiomycota</taxon>
        <taxon>Agaricomycotina</taxon>
        <taxon>Agaricomycetes</taxon>
        <taxon>Agaricomycetidae</taxon>
        <taxon>Agaricales</taxon>
        <taxon>Agaricineae</taxon>
        <taxon>Strophariaceae</taxon>
        <taxon>Hypholoma</taxon>
    </lineage>
</organism>